<dbReference type="Gene3D" id="1.20.1480.30">
    <property type="entry name" value="Designed four-helix bundle protein"/>
    <property type="match status" value="1"/>
</dbReference>
<dbReference type="Proteomes" id="UP001652624">
    <property type="component" value="Chromosome 23"/>
</dbReference>
<reference evidence="3" key="1">
    <citation type="submission" date="2025-08" db="UniProtKB">
        <authorList>
            <consortium name="RefSeq"/>
        </authorList>
    </citation>
    <scope>IDENTIFICATION</scope>
</reference>
<gene>
    <name evidence="3" type="primary">MCEMP1</name>
</gene>
<dbReference type="PANTHER" id="PTHR37856:SF1">
    <property type="entry name" value="MAST CELL-EXPRESSED MEMBRANE PROTEIN 1"/>
    <property type="match status" value="1"/>
</dbReference>
<organism evidence="2 3">
    <name type="scientific">Erinaceus europaeus</name>
    <name type="common">Western European hedgehog</name>
    <dbReference type="NCBI Taxonomy" id="9365"/>
    <lineage>
        <taxon>Eukaryota</taxon>
        <taxon>Metazoa</taxon>
        <taxon>Chordata</taxon>
        <taxon>Craniata</taxon>
        <taxon>Vertebrata</taxon>
        <taxon>Euteleostomi</taxon>
        <taxon>Mammalia</taxon>
        <taxon>Eutheria</taxon>
        <taxon>Laurasiatheria</taxon>
        <taxon>Eulipotyphla</taxon>
        <taxon>Erinaceidae</taxon>
        <taxon>Erinaceinae</taxon>
        <taxon>Erinaceus</taxon>
    </lineage>
</organism>
<dbReference type="GeneID" id="103122252"/>
<sequence>MTQHFPVRMQPAAPKDKKRGAQAHKEGEKDPEYENINLAFRNREQQKGGHLTPKNQTLILMQNSNMSKELNGLRMELSNVSNWVRECQTEQQQGWGNTQKQVQDARNDIRGVNGKVETTSMKLTELKSEINKVQSSLETVKQKLEERINKPA</sequence>
<feature type="compositionally biased region" description="Basic and acidic residues" evidence="1">
    <location>
        <begin position="23"/>
        <end position="32"/>
    </location>
</feature>
<protein>
    <submittedName>
        <fullName evidence="3">Mast cell-expressed membrane protein 1 isoform X2</fullName>
    </submittedName>
</protein>
<accession>A0ABM3WLZ4</accession>
<name>A0ABM3WLZ4_ERIEU</name>
<evidence type="ECO:0000313" key="3">
    <source>
        <dbReference type="RefSeq" id="XP_060037597.1"/>
    </source>
</evidence>
<keyword evidence="2" id="KW-1185">Reference proteome</keyword>
<dbReference type="InterPro" id="IPR038818">
    <property type="entry name" value="MCEMP1"/>
</dbReference>
<evidence type="ECO:0000256" key="1">
    <source>
        <dbReference type="SAM" id="MobiDB-lite"/>
    </source>
</evidence>
<evidence type="ECO:0000313" key="2">
    <source>
        <dbReference type="Proteomes" id="UP001652624"/>
    </source>
</evidence>
<feature type="region of interest" description="Disordered" evidence="1">
    <location>
        <begin position="1"/>
        <end position="34"/>
    </location>
</feature>
<dbReference type="RefSeq" id="XP_060037597.1">
    <property type="nucleotide sequence ID" value="XM_060181614.1"/>
</dbReference>
<proteinExistence type="predicted"/>
<dbReference type="PANTHER" id="PTHR37856">
    <property type="entry name" value="MAST CELL-EXPRESSED MEMBRANE PROTEIN 1"/>
    <property type="match status" value="1"/>
</dbReference>